<proteinExistence type="predicted"/>
<gene>
    <name evidence="1" type="ORF">VU00_13161</name>
</gene>
<dbReference type="AlphaFoldDB" id="A0A444J6P0"/>
<name>A0A444J6P0_9BACT</name>
<accession>A0A444J6P0</accession>
<dbReference type="Proteomes" id="UP000287615">
    <property type="component" value="Unassembled WGS sequence"/>
</dbReference>
<comment type="caution">
    <text evidence="1">The sequence shown here is derived from an EMBL/GenBank/DDBJ whole genome shotgun (WGS) entry which is preliminary data.</text>
</comment>
<evidence type="ECO:0000313" key="2">
    <source>
        <dbReference type="Proteomes" id="UP000287615"/>
    </source>
</evidence>
<sequence>MSNSEQLLITSMCSSGPEVGSVIPHELLGKKDYGQIIGRNADKSHSKISIHFSGQKAAACRTASV</sequence>
<evidence type="ECO:0000313" key="1">
    <source>
        <dbReference type="EMBL" id="RWX48796.1"/>
    </source>
</evidence>
<organism evidence="1 2">
    <name type="scientific">Candidatus Electrothrix marina</name>
    <dbReference type="NCBI Taxonomy" id="1859130"/>
    <lineage>
        <taxon>Bacteria</taxon>
        <taxon>Pseudomonadati</taxon>
        <taxon>Thermodesulfobacteriota</taxon>
        <taxon>Desulfobulbia</taxon>
        <taxon>Desulfobulbales</taxon>
        <taxon>Desulfobulbaceae</taxon>
        <taxon>Candidatus Electrothrix</taxon>
    </lineage>
</organism>
<dbReference type="EMBL" id="MTKR01000316">
    <property type="protein sequence ID" value="RWX48796.1"/>
    <property type="molecule type" value="Genomic_DNA"/>
</dbReference>
<protein>
    <submittedName>
        <fullName evidence="1">Uncharacterized protein</fullName>
    </submittedName>
</protein>
<feature type="non-terminal residue" evidence="1">
    <location>
        <position position="65"/>
    </location>
</feature>
<reference evidence="1 2" key="1">
    <citation type="submission" date="2017-01" db="EMBL/GenBank/DDBJ databases">
        <title>The cable genome- insights into the physiology and evolution of filamentous bacteria capable of sulfide oxidation via long distance electron transfer.</title>
        <authorList>
            <person name="Schreiber L."/>
            <person name="Bjerg J.T."/>
            <person name="Boggild A."/>
            <person name="Van De Vossenberg J."/>
            <person name="Meysman F."/>
            <person name="Nielsen L.P."/>
            <person name="Schramm A."/>
            <person name="Kjeldsen K.U."/>
        </authorList>
    </citation>
    <scope>NUCLEOTIDE SEQUENCE [LARGE SCALE GENOMIC DNA]</scope>
    <source>
        <strain evidence="1">A3</strain>
    </source>
</reference>